<keyword evidence="2" id="KW-1185">Reference proteome</keyword>
<protein>
    <submittedName>
        <fullName evidence="1">Uncharacterized protein</fullName>
    </submittedName>
</protein>
<organism evidence="1 2">
    <name type="scientific">Linderina macrospora</name>
    <dbReference type="NCBI Taxonomy" id="4868"/>
    <lineage>
        <taxon>Eukaryota</taxon>
        <taxon>Fungi</taxon>
        <taxon>Fungi incertae sedis</taxon>
        <taxon>Zoopagomycota</taxon>
        <taxon>Kickxellomycotina</taxon>
        <taxon>Kickxellomycetes</taxon>
        <taxon>Kickxellales</taxon>
        <taxon>Kickxellaceae</taxon>
        <taxon>Linderina</taxon>
    </lineage>
</organism>
<proteinExistence type="predicted"/>
<reference evidence="1" key="1">
    <citation type="submission" date="2022-07" db="EMBL/GenBank/DDBJ databases">
        <title>Phylogenomic reconstructions and comparative analyses of Kickxellomycotina fungi.</title>
        <authorList>
            <person name="Reynolds N.K."/>
            <person name="Stajich J.E."/>
            <person name="Barry K."/>
            <person name="Grigoriev I.V."/>
            <person name="Crous P."/>
            <person name="Smith M.E."/>
        </authorList>
    </citation>
    <scope>NUCLEOTIDE SEQUENCE</scope>
    <source>
        <strain evidence="1">NRRL 5244</strain>
    </source>
</reference>
<evidence type="ECO:0000313" key="2">
    <source>
        <dbReference type="Proteomes" id="UP001150603"/>
    </source>
</evidence>
<dbReference type="Proteomes" id="UP001150603">
    <property type="component" value="Unassembled WGS sequence"/>
</dbReference>
<dbReference type="EMBL" id="JANBPW010003156">
    <property type="protein sequence ID" value="KAJ1938485.1"/>
    <property type="molecule type" value="Genomic_DNA"/>
</dbReference>
<name>A0ACC1J5Q8_9FUNG</name>
<comment type="caution">
    <text evidence="1">The sequence shown here is derived from an EMBL/GenBank/DDBJ whole genome shotgun (WGS) entry which is preliminary data.</text>
</comment>
<gene>
    <name evidence="1" type="ORF">FBU59_004421</name>
</gene>
<sequence length="330" mass="35594">MASHQLPKSEIASSSQSFCEDALMTVSSSSSSTTLADSPPTLRLATPSSLPADMQLPEIEVNLPAPALLSPHSPMLISETPTKAATFTVDSSMLSTFSAFDALGTVSVCQMPGELSGTIDENMLAECYTVTQQQCSPPPAFSSICKPGKPAQMAAETSRPRTLNRTAKSRSIQRRRSYGDRPKRYNKMVIPAINQDGSEKRCSNCSVAETPSWRRHPGSNKMLCNACGLYLRLHNKPRPVSVDEHGHMQVIRKNAAVKRDPVNLARSDTISTACPMLFRALALAPANKNVLIDEETVLALASANTDEFTDQEAALAAAIRRVSQDLGDDC</sequence>
<evidence type="ECO:0000313" key="1">
    <source>
        <dbReference type="EMBL" id="KAJ1938485.1"/>
    </source>
</evidence>
<accession>A0ACC1J5Q8</accession>